<dbReference type="RefSeq" id="XP_062710303.1">
    <property type="nucleotide sequence ID" value="XM_062854319.1"/>
</dbReference>
<dbReference type="PANTHER" id="PTHR12876:SF35">
    <property type="entry name" value="LD08718P-RELATED"/>
    <property type="match status" value="1"/>
</dbReference>
<evidence type="ECO:0000313" key="3">
    <source>
        <dbReference type="EnsemblMetazoa" id="AALFPA23_007944.P10693"/>
    </source>
</evidence>
<reference evidence="3" key="2">
    <citation type="submission" date="2025-05" db="UniProtKB">
        <authorList>
            <consortium name="EnsemblMetazoa"/>
        </authorList>
    </citation>
    <scope>IDENTIFICATION</scope>
    <source>
        <strain evidence="3">Foshan</strain>
    </source>
</reference>
<feature type="compositionally biased region" description="Basic and acidic residues" evidence="1">
    <location>
        <begin position="296"/>
        <end position="320"/>
    </location>
</feature>
<dbReference type="GeneID" id="109408654"/>
<proteinExistence type="predicted"/>
<dbReference type="PANTHER" id="PTHR12876">
    <property type="entry name" value="N4BP1-RELATED"/>
    <property type="match status" value="1"/>
</dbReference>
<dbReference type="InterPro" id="IPR021869">
    <property type="entry name" value="RNase_Zc3h12_NYN"/>
</dbReference>
<sequence length="499" mass="56615">MARNKKPRRNVSVHRTPGKVTGRSPRFAKPKLREGGPISERKKKMRDKVKEIKRLKQLRERIMSERRKEPKKSPLSRKQILYPPISPSRAVRDRATASTSSFPQPKKSPRIRSRNKKQPLKPSNSSTGDTIVIDSEDDCTSQPLFYVDTTGGFIDKEVPRYVSKVPETGDPSVMVVEESALEEGEIRDEDEEDKKDETNILNRRFNLEEIPLEEDDNEQEDDDVVDCDSLTVPKPKQVEDQSVIFCSEVIDLVSGNSTQKTRIEPADFIPIGFDVEVVNANQGRFNRSPRKKLFKGLEKKRSKSIEKPTRKKQHDEKVEVELPGEGSSSSPKKRFVVIDGNNVAFAHTYGQAFSVKGLDICIQYFKKMGHEVKAVVPQFRLKREKSTDHRLLEELYKKGDILLAPSKNLPGQKSSSYDDRLIISVAEKFDGVVISNDNFRDLLAENDSWKKIIETRVAGYTWAMDAFFLPDDPYGRKGPSLAEMLQPKAAAVDATAKDK</sequence>
<dbReference type="Proteomes" id="UP000069940">
    <property type="component" value="Unassembled WGS sequence"/>
</dbReference>
<evidence type="ECO:0000259" key="2">
    <source>
        <dbReference type="Pfam" id="PF11977"/>
    </source>
</evidence>
<reference evidence="4" key="1">
    <citation type="journal article" date="2015" name="Proc. Natl. Acad. Sci. U.S.A.">
        <title>Genome sequence of the Asian Tiger mosquito, Aedes albopictus, reveals insights into its biology, genetics, and evolution.</title>
        <authorList>
            <person name="Chen X.G."/>
            <person name="Jiang X."/>
            <person name="Gu J."/>
            <person name="Xu M."/>
            <person name="Wu Y."/>
            <person name="Deng Y."/>
            <person name="Zhang C."/>
            <person name="Bonizzoni M."/>
            <person name="Dermauw W."/>
            <person name="Vontas J."/>
            <person name="Armbruster P."/>
            <person name="Huang X."/>
            <person name="Yang Y."/>
            <person name="Zhang H."/>
            <person name="He W."/>
            <person name="Peng H."/>
            <person name="Liu Y."/>
            <person name="Wu K."/>
            <person name="Chen J."/>
            <person name="Lirakis M."/>
            <person name="Topalis P."/>
            <person name="Van Leeuwen T."/>
            <person name="Hall A.B."/>
            <person name="Jiang X."/>
            <person name="Thorpe C."/>
            <person name="Mueller R.L."/>
            <person name="Sun C."/>
            <person name="Waterhouse R.M."/>
            <person name="Yan G."/>
            <person name="Tu Z.J."/>
            <person name="Fang X."/>
            <person name="James A.A."/>
        </authorList>
    </citation>
    <scope>NUCLEOTIDE SEQUENCE [LARGE SCALE GENOMIC DNA]</scope>
    <source>
        <strain evidence="4">Foshan</strain>
    </source>
</reference>
<feature type="region of interest" description="Disordered" evidence="1">
    <location>
        <begin position="164"/>
        <end position="200"/>
    </location>
</feature>
<dbReference type="EnsemblMetazoa" id="AALFPA23_007944.R10693">
    <property type="protein sequence ID" value="AALFPA23_007944.P10693"/>
    <property type="gene ID" value="AALFPA23_007944"/>
</dbReference>
<feature type="region of interest" description="Disordered" evidence="1">
    <location>
        <begin position="296"/>
        <end position="331"/>
    </location>
</feature>
<organism evidence="3 4">
    <name type="scientific">Aedes albopictus</name>
    <name type="common">Asian tiger mosquito</name>
    <name type="synonym">Stegomyia albopicta</name>
    <dbReference type="NCBI Taxonomy" id="7160"/>
    <lineage>
        <taxon>Eukaryota</taxon>
        <taxon>Metazoa</taxon>
        <taxon>Ecdysozoa</taxon>
        <taxon>Arthropoda</taxon>
        <taxon>Hexapoda</taxon>
        <taxon>Insecta</taxon>
        <taxon>Pterygota</taxon>
        <taxon>Neoptera</taxon>
        <taxon>Endopterygota</taxon>
        <taxon>Diptera</taxon>
        <taxon>Nematocera</taxon>
        <taxon>Culicoidea</taxon>
        <taxon>Culicidae</taxon>
        <taxon>Culicinae</taxon>
        <taxon>Aedini</taxon>
        <taxon>Aedes</taxon>
        <taxon>Stegomyia</taxon>
    </lineage>
</organism>
<feature type="compositionally biased region" description="Basic and acidic residues" evidence="1">
    <location>
        <begin position="48"/>
        <end position="72"/>
    </location>
</feature>
<name>A0ABM1YCV8_AEDAL</name>
<dbReference type="Gene3D" id="3.40.50.11980">
    <property type="match status" value="1"/>
</dbReference>
<feature type="compositionally biased region" description="Basic residues" evidence="1">
    <location>
        <begin position="107"/>
        <end position="119"/>
    </location>
</feature>
<feature type="domain" description="RNase NYN" evidence="2">
    <location>
        <begin position="333"/>
        <end position="482"/>
    </location>
</feature>
<accession>A0ABM1YCV8</accession>
<feature type="region of interest" description="Disordered" evidence="1">
    <location>
        <begin position="1"/>
        <end position="139"/>
    </location>
</feature>
<evidence type="ECO:0000313" key="4">
    <source>
        <dbReference type="Proteomes" id="UP000069940"/>
    </source>
</evidence>
<feature type="compositionally biased region" description="Acidic residues" evidence="1">
    <location>
        <begin position="179"/>
        <end position="194"/>
    </location>
</feature>
<dbReference type="Pfam" id="PF11977">
    <property type="entry name" value="RNase_Zc3h12a"/>
    <property type="match status" value="1"/>
</dbReference>
<evidence type="ECO:0000256" key="1">
    <source>
        <dbReference type="SAM" id="MobiDB-lite"/>
    </source>
</evidence>
<protein>
    <recommendedName>
        <fullName evidence="2">RNase NYN domain-containing protein</fullName>
    </recommendedName>
</protein>
<dbReference type="CDD" id="cd18719">
    <property type="entry name" value="PIN_Zc3h12a-N4BP1-like"/>
    <property type="match status" value="1"/>
</dbReference>
<dbReference type="InterPro" id="IPR051101">
    <property type="entry name" value="ZC3H12/N4BP1_RNase_Reg"/>
</dbReference>
<feature type="compositionally biased region" description="Basic residues" evidence="1">
    <location>
        <begin position="1"/>
        <end position="12"/>
    </location>
</feature>
<keyword evidence="4" id="KW-1185">Reference proteome</keyword>